<dbReference type="Gene3D" id="3.40.50.300">
    <property type="entry name" value="P-loop containing nucleotide triphosphate hydrolases"/>
    <property type="match status" value="2"/>
</dbReference>
<dbReference type="GO" id="GO:0005694">
    <property type="term" value="C:chromosome"/>
    <property type="evidence" value="ECO:0007669"/>
    <property type="project" value="TreeGrafter"/>
</dbReference>
<dbReference type="InterPro" id="IPR011545">
    <property type="entry name" value="DEAD/DEAH_box_helicase_dom"/>
</dbReference>
<dbReference type="STRING" id="1077348.A0A2G8SJ79"/>
<dbReference type="GO" id="GO:0005524">
    <property type="term" value="F:ATP binding"/>
    <property type="evidence" value="ECO:0007669"/>
    <property type="project" value="InterPro"/>
</dbReference>
<dbReference type="OrthoDB" id="2499463at2759"/>
<accession>A0A2G8SJ79</accession>
<dbReference type="PANTHER" id="PTHR13710">
    <property type="entry name" value="DNA HELICASE RECQ FAMILY MEMBER"/>
    <property type="match status" value="1"/>
</dbReference>
<dbReference type="GO" id="GO:0003676">
    <property type="term" value="F:nucleic acid binding"/>
    <property type="evidence" value="ECO:0007669"/>
    <property type="project" value="InterPro"/>
</dbReference>
<sequence length="347" mass="38992">MPLASELEARTARHRETRERSYALLDAARAEAKTKRKYDSAAVRCTMTEMCQKKTGLTPYPEQLDLAECMLLGLDATCIAGTGWGKTLPFVLPLFVSPRKIIIIISPLNALEADQASRFQKMGFRAIAINGTTYNSDIEKAVKLGSYSIILVGPKMCVDTQCSFRDVLSSPEFGKRILGVHVDEAHCIAQWGGKFRPEYSHLESVPVQVTSATMPPHVLKLAHETMNISPLESFHLNLGNNRHNITWKVRYMKAGRPELDELDFLLPTSPDTVTLMRTMVFFDDISLSMKARRWFKKHLPPHLYARVRCYNARRGELSKRLVLQDFQDGKIDILLATEAAGMVSGHA</sequence>
<dbReference type="Proteomes" id="UP000230002">
    <property type="component" value="Unassembled WGS sequence"/>
</dbReference>
<dbReference type="Pfam" id="PF00270">
    <property type="entry name" value="DEAD"/>
    <property type="match status" value="1"/>
</dbReference>
<dbReference type="AlphaFoldDB" id="A0A2G8SJ79"/>
<dbReference type="GO" id="GO:0005737">
    <property type="term" value="C:cytoplasm"/>
    <property type="evidence" value="ECO:0007669"/>
    <property type="project" value="TreeGrafter"/>
</dbReference>
<dbReference type="GO" id="GO:0000724">
    <property type="term" value="P:double-strand break repair via homologous recombination"/>
    <property type="evidence" value="ECO:0007669"/>
    <property type="project" value="TreeGrafter"/>
</dbReference>
<evidence type="ECO:0000313" key="4">
    <source>
        <dbReference type="Proteomes" id="UP000230002"/>
    </source>
</evidence>
<evidence type="ECO:0000313" key="3">
    <source>
        <dbReference type="EMBL" id="PIL33822.1"/>
    </source>
</evidence>
<dbReference type="EMBL" id="AYKW01000006">
    <property type="protein sequence ID" value="PIL33822.1"/>
    <property type="molecule type" value="Genomic_DNA"/>
</dbReference>
<reference evidence="3 4" key="1">
    <citation type="journal article" date="2015" name="Sci. Rep.">
        <title>Chromosome-level genome map provides insights into diverse defense mechanisms in the medicinal fungus Ganoderma sinense.</title>
        <authorList>
            <person name="Zhu Y."/>
            <person name="Xu J."/>
            <person name="Sun C."/>
            <person name="Zhou S."/>
            <person name="Xu H."/>
            <person name="Nelson D.R."/>
            <person name="Qian J."/>
            <person name="Song J."/>
            <person name="Luo H."/>
            <person name="Xiang L."/>
            <person name="Li Y."/>
            <person name="Xu Z."/>
            <person name="Ji A."/>
            <person name="Wang L."/>
            <person name="Lu S."/>
            <person name="Hayward A."/>
            <person name="Sun W."/>
            <person name="Li X."/>
            <person name="Schwartz D.C."/>
            <person name="Wang Y."/>
            <person name="Chen S."/>
        </authorList>
    </citation>
    <scope>NUCLEOTIDE SEQUENCE [LARGE SCALE GENOMIC DNA]</scope>
    <source>
        <strain evidence="3 4">ZZ0214-1</strain>
    </source>
</reference>
<dbReference type="GO" id="GO:0005634">
    <property type="term" value="C:nucleus"/>
    <property type="evidence" value="ECO:0007669"/>
    <property type="project" value="TreeGrafter"/>
</dbReference>
<comment type="similarity">
    <text evidence="1">Belongs to the helicase family. RecQ subfamily.</text>
</comment>
<name>A0A2G8SJ79_9APHY</name>
<dbReference type="SUPFAM" id="SSF52540">
    <property type="entry name" value="P-loop containing nucleoside triphosphate hydrolases"/>
    <property type="match status" value="2"/>
</dbReference>
<dbReference type="InterPro" id="IPR027417">
    <property type="entry name" value="P-loop_NTPase"/>
</dbReference>
<keyword evidence="4" id="KW-1185">Reference proteome</keyword>
<organism evidence="3 4">
    <name type="scientific">Ganoderma sinense ZZ0214-1</name>
    <dbReference type="NCBI Taxonomy" id="1077348"/>
    <lineage>
        <taxon>Eukaryota</taxon>
        <taxon>Fungi</taxon>
        <taxon>Dikarya</taxon>
        <taxon>Basidiomycota</taxon>
        <taxon>Agaricomycotina</taxon>
        <taxon>Agaricomycetes</taxon>
        <taxon>Polyporales</taxon>
        <taxon>Polyporaceae</taxon>
        <taxon>Ganoderma</taxon>
    </lineage>
</organism>
<gene>
    <name evidence="3" type="ORF">GSI_03528</name>
</gene>
<dbReference type="GO" id="GO:0043138">
    <property type="term" value="F:3'-5' DNA helicase activity"/>
    <property type="evidence" value="ECO:0007669"/>
    <property type="project" value="TreeGrafter"/>
</dbReference>
<comment type="caution">
    <text evidence="3">The sequence shown here is derived from an EMBL/GenBank/DDBJ whole genome shotgun (WGS) entry which is preliminary data.</text>
</comment>
<dbReference type="PANTHER" id="PTHR13710:SF120">
    <property type="entry name" value="BIFUNCTIONAL 3'-5' EXONUCLEASE_ATP-DEPENDENT HELICASE WRN"/>
    <property type="match status" value="1"/>
</dbReference>
<dbReference type="PROSITE" id="PS51192">
    <property type="entry name" value="HELICASE_ATP_BIND_1"/>
    <property type="match status" value="1"/>
</dbReference>
<protein>
    <recommendedName>
        <fullName evidence="2">Helicase ATP-binding domain-containing protein</fullName>
    </recommendedName>
</protein>
<proteinExistence type="inferred from homology"/>
<evidence type="ECO:0000259" key="2">
    <source>
        <dbReference type="PROSITE" id="PS51192"/>
    </source>
</evidence>
<feature type="domain" description="Helicase ATP-binding" evidence="2">
    <location>
        <begin position="67"/>
        <end position="232"/>
    </location>
</feature>
<dbReference type="SMART" id="SM00487">
    <property type="entry name" value="DEXDc"/>
    <property type="match status" value="1"/>
</dbReference>
<dbReference type="InterPro" id="IPR014001">
    <property type="entry name" value="Helicase_ATP-bd"/>
</dbReference>
<dbReference type="GO" id="GO:0009378">
    <property type="term" value="F:four-way junction helicase activity"/>
    <property type="evidence" value="ECO:0007669"/>
    <property type="project" value="TreeGrafter"/>
</dbReference>
<evidence type="ECO:0000256" key="1">
    <source>
        <dbReference type="ARBA" id="ARBA00005446"/>
    </source>
</evidence>